<protein>
    <submittedName>
        <fullName evidence="2">Uncharacterized protein</fullName>
    </submittedName>
</protein>
<evidence type="ECO:0000313" key="2">
    <source>
        <dbReference type="EMBL" id="RGV03157.1"/>
    </source>
</evidence>
<accession>A0A3E5F0B1</accession>
<organism evidence="2 4">
    <name type="scientific">Phocaeicola vulgatus</name>
    <name type="common">Bacteroides vulgatus</name>
    <dbReference type="NCBI Taxonomy" id="821"/>
    <lineage>
        <taxon>Bacteria</taxon>
        <taxon>Pseudomonadati</taxon>
        <taxon>Bacteroidota</taxon>
        <taxon>Bacteroidia</taxon>
        <taxon>Bacteroidales</taxon>
        <taxon>Bacteroidaceae</taxon>
        <taxon>Phocaeicola</taxon>
    </lineage>
</organism>
<dbReference type="Proteomes" id="UP000285469">
    <property type="component" value="Unassembled WGS sequence"/>
</dbReference>
<sequence length="134" mass="15348">MPRKKTREIKIRHLKCFGAIWEELSGHPGLAGYEITEAVIRVQERVRPTINNVEAVIERIRFSHATRKYKYPVILGREMIGQSVLAKMAGVSRQSIARWEELGFISRSDIGIPGEKYFVIEEVISQLGKLKDVK</sequence>
<evidence type="ECO:0000313" key="4">
    <source>
        <dbReference type="Proteomes" id="UP000285379"/>
    </source>
</evidence>
<dbReference type="EMBL" id="QSAI01000064">
    <property type="protein sequence ID" value="RGW43374.1"/>
    <property type="molecule type" value="Genomic_DNA"/>
</dbReference>
<dbReference type="Proteomes" id="UP000326091">
    <property type="component" value="Chromosome"/>
</dbReference>
<name>A0A3E5F0B1_PHOVU</name>
<evidence type="ECO:0000313" key="6">
    <source>
        <dbReference type="Proteomes" id="UP000326091"/>
    </source>
</evidence>
<reference evidence="1 6" key="2">
    <citation type="submission" date="2019-09" db="EMBL/GenBank/DDBJ databases">
        <title>Commensal-derived Metabolites Govern Vibrio cholerae Pathogenesis in Host.</title>
        <authorList>
            <person name="Yoon S.S."/>
            <person name="Yoon M.Y."/>
        </authorList>
    </citation>
    <scope>NUCLEOTIDE SEQUENCE [LARGE SCALE GENOMIC DNA]</scope>
    <source>
        <strain evidence="1 6">VIC01</strain>
    </source>
</reference>
<gene>
    <name evidence="3" type="ORF">DWV70_21700</name>
    <name evidence="2" type="ORF">DWW27_21990</name>
    <name evidence="1" type="ORF">VIC01_00986</name>
</gene>
<dbReference type="EMBL" id="QRYT01000090">
    <property type="protein sequence ID" value="RGV03157.1"/>
    <property type="molecule type" value="Genomic_DNA"/>
</dbReference>
<evidence type="ECO:0000313" key="1">
    <source>
        <dbReference type="EMBL" id="QEW35500.1"/>
    </source>
</evidence>
<reference evidence="4 5" key="1">
    <citation type="submission" date="2018-08" db="EMBL/GenBank/DDBJ databases">
        <title>A genome reference for cultivated species of the human gut microbiota.</title>
        <authorList>
            <person name="Zou Y."/>
            <person name="Xue W."/>
            <person name="Luo G."/>
        </authorList>
    </citation>
    <scope>NUCLEOTIDE SEQUENCE [LARGE SCALE GENOMIC DNA]</scope>
    <source>
        <strain evidence="3 5">AF12-25</strain>
        <strain evidence="2 4">AF14-8</strain>
    </source>
</reference>
<dbReference type="Proteomes" id="UP000285379">
    <property type="component" value="Unassembled WGS sequence"/>
</dbReference>
<dbReference type="RefSeq" id="WP_117589464.1">
    <property type="nucleotide sequence ID" value="NZ_CP043529.1"/>
</dbReference>
<evidence type="ECO:0000313" key="3">
    <source>
        <dbReference type="EMBL" id="RGW43374.1"/>
    </source>
</evidence>
<proteinExistence type="predicted"/>
<dbReference type="EMBL" id="CP043529">
    <property type="protein sequence ID" value="QEW35500.1"/>
    <property type="molecule type" value="Genomic_DNA"/>
</dbReference>
<evidence type="ECO:0000313" key="5">
    <source>
        <dbReference type="Proteomes" id="UP000285469"/>
    </source>
</evidence>
<dbReference type="AlphaFoldDB" id="A0A3E5F0B1"/>